<dbReference type="EMBL" id="QKXC01000091">
    <property type="protein sequence ID" value="RBR22363.1"/>
    <property type="molecule type" value="Genomic_DNA"/>
</dbReference>
<dbReference type="RefSeq" id="XP_031017282.1">
    <property type="nucleotide sequence ID" value="XM_031158704.1"/>
</dbReference>
<proteinExistence type="predicted"/>
<dbReference type="OrthoDB" id="10353829at2759"/>
<feature type="region of interest" description="Disordered" evidence="1">
    <location>
        <begin position="1"/>
        <end position="108"/>
    </location>
</feature>
<dbReference type="Proteomes" id="UP000253153">
    <property type="component" value="Unassembled WGS sequence"/>
</dbReference>
<organism evidence="2 3">
    <name type="scientific">Fusarium coffeatum</name>
    <dbReference type="NCBI Taxonomy" id="231269"/>
    <lineage>
        <taxon>Eukaryota</taxon>
        <taxon>Fungi</taxon>
        <taxon>Dikarya</taxon>
        <taxon>Ascomycota</taxon>
        <taxon>Pezizomycotina</taxon>
        <taxon>Sordariomycetes</taxon>
        <taxon>Hypocreomycetidae</taxon>
        <taxon>Hypocreales</taxon>
        <taxon>Nectriaceae</taxon>
        <taxon>Fusarium</taxon>
        <taxon>Fusarium incarnatum-equiseti species complex</taxon>
    </lineage>
</organism>
<keyword evidence="3" id="KW-1185">Reference proteome</keyword>
<dbReference type="AlphaFoldDB" id="A0A366RZ59"/>
<comment type="caution">
    <text evidence="2">The sequence shown here is derived from an EMBL/GenBank/DDBJ whole genome shotgun (WGS) entry which is preliminary data.</text>
</comment>
<reference evidence="2 3" key="1">
    <citation type="submission" date="2018-06" db="EMBL/GenBank/DDBJ databases">
        <title>Fusarium incarnatum-equiseti species complex species 28.</title>
        <authorList>
            <person name="Gardiner D.M."/>
        </authorList>
    </citation>
    <scope>NUCLEOTIDE SEQUENCE [LARGE SCALE GENOMIC DNA]</scope>
    <source>
        <strain evidence="2 3">FIESC_28</strain>
    </source>
</reference>
<feature type="compositionally biased region" description="Basic and acidic residues" evidence="1">
    <location>
        <begin position="47"/>
        <end position="69"/>
    </location>
</feature>
<sequence length="196" mass="22188">MPDINSTPANMSPTSNSTLNKSDSESSKTDDKRTASHEVITPPKGAELLKNDKTVQDADTKDKTETEKDPETDESTTTGENAKNGKGTETEENIKIKEDTKKSDDSITESNMINYLFASHEEACARVKQRHLPPPTPKKSSTRLFESHPLNATEAYIGSSARADSSRVHLNLDRWYNRPRIREWRRHESSERDQWE</sequence>
<accession>A0A366RZ59</accession>
<dbReference type="GeneID" id="41994000"/>
<feature type="compositionally biased region" description="Basic and acidic residues" evidence="1">
    <location>
        <begin position="86"/>
        <end position="105"/>
    </location>
</feature>
<evidence type="ECO:0000256" key="1">
    <source>
        <dbReference type="SAM" id="MobiDB-lite"/>
    </source>
</evidence>
<name>A0A366RZ59_9HYPO</name>
<gene>
    <name evidence="2" type="ORF">FIESC28_04557</name>
</gene>
<feature type="region of interest" description="Disordered" evidence="1">
    <location>
        <begin position="126"/>
        <end position="148"/>
    </location>
</feature>
<feature type="compositionally biased region" description="Polar residues" evidence="1">
    <location>
        <begin position="1"/>
        <end position="20"/>
    </location>
</feature>
<feature type="compositionally biased region" description="Basic and acidic residues" evidence="1">
    <location>
        <begin position="22"/>
        <end position="36"/>
    </location>
</feature>
<protein>
    <submittedName>
        <fullName evidence="2">Uncharacterized protein</fullName>
    </submittedName>
</protein>
<evidence type="ECO:0000313" key="3">
    <source>
        <dbReference type="Proteomes" id="UP000253153"/>
    </source>
</evidence>
<evidence type="ECO:0000313" key="2">
    <source>
        <dbReference type="EMBL" id="RBR22363.1"/>
    </source>
</evidence>